<dbReference type="OrthoDB" id="2437589at2759"/>
<name>A0A9P6R6X1_9FUNG</name>
<dbReference type="AlphaFoldDB" id="A0A9P6R6X1"/>
<feature type="compositionally biased region" description="Basic residues" evidence="1">
    <location>
        <begin position="1"/>
        <end position="13"/>
    </location>
</feature>
<accession>A0A9P6R6X1</accession>
<gene>
    <name evidence="2" type="ORF">BGZ99_008613</name>
</gene>
<reference evidence="2" key="1">
    <citation type="journal article" date="2020" name="Fungal Divers.">
        <title>Resolving the Mortierellaceae phylogeny through synthesis of multi-gene phylogenetics and phylogenomics.</title>
        <authorList>
            <person name="Vandepol N."/>
            <person name="Liber J."/>
            <person name="Desiro A."/>
            <person name="Na H."/>
            <person name="Kennedy M."/>
            <person name="Barry K."/>
            <person name="Grigoriev I.V."/>
            <person name="Miller A.N."/>
            <person name="O'Donnell K."/>
            <person name="Stajich J.E."/>
            <person name="Bonito G."/>
        </authorList>
    </citation>
    <scope>NUCLEOTIDE SEQUENCE</scope>
    <source>
        <strain evidence="2">REB-010B</strain>
    </source>
</reference>
<evidence type="ECO:0000313" key="3">
    <source>
        <dbReference type="Proteomes" id="UP000738325"/>
    </source>
</evidence>
<dbReference type="EMBL" id="JAAAIP010000679">
    <property type="protein sequence ID" value="KAG0313714.1"/>
    <property type="molecule type" value="Genomic_DNA"/>
</dbReference>
<evidence type="ECO:0000256" key="1">
    <source>
        <dbReference type="SAM" id="MobiDB-lite"/>
    </source>
</evidence>
<proteinExistence type="predicted"/>
<dbReference type="Proteomes" id="UP000738325">
    <property type="component" value="Unassembled WGS sequence"/>
</dbReference>
<organism evidence="2 3">
    <name type="scientific">Dissophora globulifera</name>
    <dbReference type="NCBI Taxonomy" id="979702"/>
    <lineage>
        <taxon>Eukaryota</taxon>
        <taxon>Fungi</taxon>
        <taxon>Fungi incertae sedis</taxon>
        <taxon>Mucoromycota</taxon>
        <taxon>Mortierellomycotina</taxon>
        <taxon>Mortierellomycetes</taxon>
        <taxon>Mortierellales</taxon>
        <taxon>Mortierellaceae</taxon>
        <taxon>Dissophora</taxon>
    </lineage>
</organism>
<feature type="region of interest" description="Disordered" evidence="1">
    <location>
        <begin position="1"/>
        <end position="21"/>
    </location>
</feature>
<keyword evidence="3" id="KW-1185">Reference proteome</keyword>
<sequence length="293" mass="32834">MKVKSHQRQRSKGIKAPTDKAAGATFLDAHAIVIQESPPPEEPVHVIVVQESPPPEEQSGSNVQLGDNYLVMTKSKTNSNNNNETPEPGSERWYELGCPGAVVNGAVNWDVVRNFDIKLLAARITNGLGSVPKTQRDPKAFSGIFCSGTYLNGIRCIAEVSRHRDICEFHRKGNLRKLRCTSFTKVGLQCMQTSKKMGPYSQQEEWVYLCGTHKNSMFQRGHLYRSGMPASLLARVEIDLFRLSEGLEGQKEHNDLSFELSQRKEILITADKFNAPETIDGEKTLNHLRKKEI</sequence>
<comment type="caution">
    <text evidence="2">The sequence shown here is derived from an EMBL/GenBank/DDBJ whole genome shotgun (WGS) entry which is preliminary data.</text>
</comment>
<protein>
    <submittedName>
        <fullName evidence="2">Uncharacterized protein</fullName>
    </submittedName>
</protein>
<evidence type="ECO:0000313" key="2">
    <source>
        <dbReference type="EMBL" id="KAG0313714.1"/>
    </source>
</evidence>